<dbReference type="InterPro" id="IPR013675">
    <property type="entry name" value="Mtase_sm_N"/>
</dbReference>
<evidence type="ECO:0000256" key="3">
    <source>
        <dbReference type="ARBA" id="ARBA00022603"/>
    </source>
</evidence>
<evidence type="ECO:0000313" key="9">
    <source>
        <dbReference type="EMBL" id="BDX08099.1"/>
    </source>
</evidence>
<keyword evidence="10" id="KW-1185">Reference proteome</keyword>
<dbReference type="SUPFAM" id="SSF53335">
    <property type="entry name" value="S-adenosyl-L-methionine-dependent methyltransferases"/>
    <property type="match status" value="1"/>
</dbReference>
<feature type="domain" description="Methyltransferase small N-terminal" evidence="8">
    <location>
        <begin position="6"/>
        <end position="158"/>
    </location>
</feature>
<keyword evidence="4 6" id="KW-0808">Transferase</keyword>
<dbReference type="EC" id="2.1.1.172" evidence="6"/>
<dbReference type="KEGG" id="pmaw:MACH26_36200"/>
<comment type="similarity">
    <text evidence="6">Belongs to the methyltransferase superfamily. RsmC family.</text>
</comment>
<proteinExistence type="inferred from homology"/>
<evidence type="ECO:0000256" key="1">
    <source>
        <dbReference type="ARBA" id="ARBA00022490"/>
    </source>
</evidence>
<evidence type="ECO:0000256" key="6">
    <source>
        <dbReference type="HAMAP-Rule" id="MF_01862"/>
    </source>
</evidence>
<dbReference type="InterPro" id="IPR002052">
    <property type="entry name" value="DNA_methylase_N6_adenine_CS"/>
</dbReference>
<evidence type="ECO:0000313" key="10">
    <source>
        <dbReference type="Proteomes" id="UP001333710"/>
    </source>
</evidence>
<dbReference type="GO" id="GO:0052914">
    <property type="term" value="F:16S rRNA (guanine(1207)-N(2))-methyltransferase activity"/>
    <property type="evidence" value="ECO:0007669"/>
    <property type="project" value="UniProtKB-EC"/>
</dbReference>
<dbReference type="PROSITE" id="PS00092">
    <property type="entry name" value="N6_MTASE"/>
    <property type="match status" value="1"/>
</dbReference>
<gene>
    <name evidence="6 9" type="primary">rsmC</name>
    <name evidence="9" type="ORF">MACH26_36200</name>
</gene>
<sequence>MLSPASQCLMRQTDMLAEGRWLLVNPTDTAIFAELPDTVSGFHQYFDQYQTIAKRQRGRHHFGITLPEDNEKYDGIVLYLPKAKKHTVWMIAYLATQLKQEGLLCLVGENKGGIKSSGKLLEAVGERANKLDSARHCSIFATVVSESKTFELDKFVTKHTVQVPGKAGNIELQLASLPGVFSHGELDAGTQLLLENITTAPDGKILDFACGCGVVGAYLAKLNSSINIQLSDINALALHCSELTMSKTEANFNVVASNGLADVQGSFKAIYTNPPFHTGLETDYTITDKFIRDAKQKLLSGGELWLVANRFLPYAEQLKQSFSNCKVMAQTSKFTLYRCIK</sequence>
<keyword evidence="3 6" id="KW-0489">Methyltransferase</keyword>
<keyword evidence="1 6" id="KW-0963">Cytoplasm</keyword>
<accession>A0AA48HU96</accession>
<keyword evidence="2 6" id="KW-0698">rRNA processing</keyword>
<dbReference type="RefSeq" id="WP_338294183.1">
    <property type="nucleotide sequence ID" value="NZ_AP027272.1"/>
</dbReference>
<dbReference type="GO" id="GO:0005737">
    <property type="term" value="C:cytoplasm"/>
    <property type="evidence" value="ECO:0007669"/>
    <property type="project" value="UniProtKB-SubCell"/>
</dbReference>
<dbReference type="CDD" id="cd02440">
    <property type="entry name" value="AdoMet_MTases"/>
    <property type="match status" value="1"/>
</dbReference>
<reference evidence="9" key="1">
    <citation type="submission" date="2023-01" db="EMBL/GenBank/DDBJ databases">
        <title>Complete genome sequence of Planctobacterium marinum strain Dej080120_11.</title>
        <authorList>
            <person name="Ueki S."/>
            <person name="Maruyama F."/>
        </authorList>
    </citation>
    <scope>NUCLEOTIDE SEQUENCE</scope>
    <source>
        <strain evidence="9">Dej080120_11</strain>
    </source>
</reference>
<dbReference type="Pfam" id="PF08468">
    <property type="entry name" value="MTS_N"/>
    <property type="match status" value="1"/>
</dbReference>
<protein>
    <recommendedName>
        <fullName evidence="6">Ribosomal RNA small subunit methyltransferase C</fullName>
        <ecNumber evidence="6">2.1.1.172</ecNumber>
    </recommendedName>
    <alternativeName>
        <fullName evidence="6">16S rRNA m2G1207 methyltransferase</fullName>
    </alternativeName>
    <alternativeName>
        <fullName evidence="6">rRNA (guanine-N(2)-)-methyltransferase RsmC</fullName>
    </alternativeName>
</protein>
<evidence type="ECO:0000259" key="7">
    <source>
        <dbReference type="Pfam" id="PF05175"/>
    </source>
</evidence>
<dbReference type="HAMAP" id="MF_01862">
    <property type="entry name" value="16SrRNA_methyltr_C"/>
    <property type="match status" value="1"/>
</dbReference>
<evidence type="ECO:0000256" key="5">
    <source>
        <dbReference type="ARBA" id="ARBA00022691"/>
    </source>
</evidence>
<comment type="subcellular location">
    <subcellularLocation>
        <location evidence="6">Cytoplasm</location>
    </subcellularLocation>
</comment>
<dbReference type="Pfam" id="PF05175">
    <property type="entry name" value="MTS"/>
    <property type="match status" value="1"/>
</dbReference>
<evidence type="ECO:0000256" key="4">
    <source>
        <dbReference type="ARBA" id="ARBA00022679"/>
    </source>
</evidence>
<dbReference type="Gene3D" id="3.40.50.150">
    <property type="entry name" value="Vaccinia Virus protein VP39"/>
    <property type="match status" value="2"/>
</dbReference>
<comment type="subunit">
    <text evidence="6">Monomer.</text>
</comment>
<comment type="catalytic activity">
    <reaction evidence="6">
        <text>guanosine(1207) in 16S rRNA + S-adenosyl-L-methionine = N(2)-methylguanosine(1207) in 16S rRNA + S-adenosyl-L-homocysteine + H(+)</text>
        <dbReference type="Rhea" id="RHEA:42736"/>
        <dbReference type="Rhea" id="RHEA-COMP:10213"/>
        <dbReference type="Rhea" id="RHEA-COMP:10214"/>
        <dbReference type="ChEBI" id="CHEBI:15378"/>
        <dbReference type="ChEBI" id="CHEBI:57856"/>
        <dbReference type="ChEBI" id="CHEBI:59789"/>
        <dbReference type="ChEBI" id="CHEBI:74269"/>
        <dbReference type="ChEBI" id="CHEBI:74481"/>
        <dbReference type="EC" id="2.1.1.172"/>
    </reaction>
</comment>
<dbReference type="PANTHER" id="PTHR47816:SF4">
    <property type="entry name" value="RIBOSOMAL RNA SMALL SUBUNIT METHYLTRANSFERASE C"/>
    <property type="match status" value="1"/>
</dbReference>
<dbReference type="AlphaFoldDB" id="A0AA48HU96"/>
<dbReference type="InterPro" id="IPR029063">
    <property type="entry name" value="SAM-dependent_MTases_sf"/>
</dbReference>
<dbReference type="EMBL" id="AP027272">
    <property type="protein sequence ID" value="BDX08099.1"/>
    <property type="molecule type" value="Genomic_DNA"/>
</dbReference>
<dbReference type="PANTHER" id="PTHR47816">
    <property type="entry name" value="RIBOSOMAL RNA SMALL SUBUNIT METHYLTRANSFERASE C"/>
    <property type="match status" value="1"/>
</dbReference>
<name>A0AA48HU96_9ALTE</name>
<feature type="domain" description="Methyltransferase small" evidence="7">
    <location>
        <begin position="172"/>
        <end position="338"/>
    </location>
</feature>
<dbReference type="InterPro" id="IPR007848">
    <property type="entry name" value="Small_mtfrase_dom"/>
</dbReference>
<organism evidence="9 10">
    <name type="scientific">Planctobacterium marinum</name>
    <dbReference type="NCBI Taxonomy" id="1631968"/>
    <lineage>
        <taxon>Bacteria</taxon>
        <taxon>Pseudomonadati</taxon>
        <taxon>Pseudomonadota</taxon>
        <taxon>Gammaproteobacteria</taxon>
        <taxon>Alteromonadales</taxon>
        <taxon>Alteromonadaceae</taxon>
        <taxon>Planctobacterium</taxon>
    </lineage>
</organism>
<evidence type="ECO:0000259" key="8">
    <source>
        <dbReference type="Pfam" id="PF08468"/>
    </source>
</evidence>
<keyword evidence="5 6" id="KW-0949">S-adenosyl-L-methionine</keyword>
<evidence type="ECO:0000256" key="2">
    <source>
        <dbReference type="ARBA" id="ARBA00022552"/>
    </source>
</evidence>
<dbReference type="InterPro" id="IPR023543">
    <property type="entry name" value="rRNA_ssu_MeTfrase_C"/>
</dbReference>
<dbReference type="Proteomes" id="UP001333710">
    <property type="component" value="Chromosome"/>
</dbReference>
<dbReference type="GO" id="GO:0003676">
    <property type="term" value="F:nucleic acid binding"/>
    <property type="evidence" value="ECO:0007669"/>
    <property type="project" value="InterPro"/>
</dbReference>
<comment type="function">
    <text evidence="6">Specifically methylates the guanine in position 1207 of 16S rRNA in the 30S particle.</text>
</comment>
<dbReference type="InterPro" id="IPR046977">
    <property type="entry name" value="RsmC/RlmG"/>
</dbReference>